<organism evidence="1 2">
    <name type="scientific">Candidatus Giovannonibacteria bacterium GW2011_GWB1_47_6b</name>
    <dbReference type="NCBI Taxonomy" id="1618655"/>
    <lineage>
        <taxon>Bacteria</taxon>
        <taxon>Candidatus Giovannoniibacteriota</taxon>
    </lineage>
</organism>
<dbReference type="Proteomes" id="UP000034682">
    <property type="component" value="Unassembled WGS sequence"/>
</dbReference>
<dbReference type="InterPro" id="IPR036567">
    <property type="entry name" value="RHF-like"/>
</dbReference>
<dbReference type="NCBIfam" id="TIGR00741">
    <property type="entry name" value="yfiA"/>
    <property type="match status" value="1"/>
</dbReference>
<dbReference type="Gene3D" id="3.30.160.100">
    <property type="entry name" value="Ribosome hibernation promotion factor-like"/>
    <property type="match status" value="1"/>
</dbReference>
<accession>A0A0G1T3N0</accession>
<sequence length="121" mass="14148">MRVVIKGKNTLLTPPIKKYIEQKLIRPTEKLLGGRAQEDVLLELELARTTRHHRKGQVWFAEANLKLGKHLIRAEHEGEGPHEVIDLVENELTREIKSFKERSKTKEIRGARKLKRMLKRV</sequence>
<dbReference type="EMBL" id="LCOK01000022">
    <property type="protein sequence ID" value="KKU76411.1"/>
    <property type="molecule type" value="Genomic_DNA"/>
</dbReference>
<dbReference type="SUPFAM" id="SSF69754">
    <property type="entry name" value="Ribosome binding protein Y (YfiA homologue)"/>
    <property type="match status" value="1"/>
</dbReference>
<dbReference type="AlphaFoldDB" id="A0A0G1T3N0"/>
<comment type="caution">
    <text evidence="1">The sequence shown here is derived from an EMBL/GenBank/DDBJ whole genome shotgun (WGS) entry which is preliminary data.</text>
</comment>
<evidence type="ECO:0008006" key="3">
    <source>
        <dbReference type="Google" id="ProtNLM"/>
    </source>
</evidence>
<gene>
    <name evidence="1" type="ORF">UY02_C0022G0002</name>
</gene>
<dbReference type="Pfam" id="PF02482">
    <property type="entry name" value="Ribosomal_S30AE"/>
    <property type="match status" value="1"/>
</dbReference>
<reference evidence="1 2" key="1">
    <citation type="journal article" date="2015" name="Nature">
        <title>rRNA introns, odd ribosomes, and small enigmatic genomes across a large radiation of phyla.</title>
        <authorList>
            <person name="Brown C.T."/>
            <person name="Hug L.A."/>
            <person name="Thomas B.C."/>
            <person name="Sharon I."/>
            <person name="Castelle C.J."/>
            <person name="Singh A."/>
            <person name="Wilkins M.J."/>
            <person name="Williams K.H."/>
            <person name="Banfield J.F."/>
        </authorList>
    </citation>
    <scope>NUCLEOTIDE SEQUENCE [LARGE SCALE GENOMIC DNA]</scope>
</reference>
<protein>
    <recommendedName>
        <fullName evidence="3">Ribosomal subunit interface protein</fullName>
    </recommendedName>
</protein>
<evidence type="ECO:0000313" key="2">
    <source>
        <dbReference type="Proteomes" id="UP000034682"/>
    </source>
</evidence>
<name>A0A0G1T3N0_9BACT</name>
<dbReference type="InterPro" id="IPR003489">
    <property type="entry name" value="RHF/RaiA"/>
</dbReference>
<proteinExistence type="predicted"/>
<evidence type="ECO:0000313" key="1">
    <source>
        <dbReference type="EMBL" id="KKU76411.1"/>
    </source>
</evidence>